<evidence type="ECO:0000313" key="2">
    <source>
        <dbReference type="Proteomes" id="UP001642520"/>
    </source>
</evidence>
<accession>A0ABP1NWC4</accession>
<reference evidence="1 2" key="1">
    <citation type="submission" date="2024-08" db="EMBL/GenBank/DDBJ databases">
        <authorList>
            <person name="Will J Nash"/>
            <person name="Angela Man"/>
            <person name="Seanna McTaggart"/>
            <person name="Kendall Baker"/>
            <person name="Tom Barker"/>
            <person name="Leah Catchpole"/>
            <person name="Alex Durrant"/>
            <person name="Karim Gharbi"/>
            <person name="Naomi Irish"/>
            <person name="Gemy Kaithakottil"/>
            <person name="Debby Ku"/>
            <person name="Aaliyah Providence"/>
            <person name="Felix Shaw"/>
            <person name="David Swarbreck"/>
            <person name="Chris Watkins"/>
            <person name="Ann M. McCartney"/>
            <person name="Giulio Formenti"/>
            <person name="Alice Mouton"/>
            <person name="Noel Vella"/>
            <person name="Bjorn M von Reumont"/>
            <person name="Adriana Vella"/>
            <person name="Wilfried Haerty"/>
        </authorList>
    </citation>
    <scope>NUCLEOTIDE SEQUENCE [LARGE SCALE GENOMIC DNA]</scope>
</reference>
<proteinExistence type="predicted"/>
<dbReference type="Proteomes" id="UP001642520">
    <property type="component" value="Unassembled WGS sequence"/>
</dbReference>
<dbReference type="EMBL" id="CAXAJV020001293">
    <property type="protein sequence ID" value="CAL7943560.1"/>
    <property type="molecule type" value="Genomic_DNA"/>
</dbReference>
<sequence length="146" mass="17222">MAENINANKHFDKLNTNLSEVIYPILIPPNWILQICLKDTLLLDKLHSHTSDCNNYSCMFSKAIKNETMKSILSIIRNDTIDDAVSQEFKQSVQDCLVWWKLFKHFDKNANPRRELGRCLFQTFSFKCREPVFDKIRLLLISRKEK</sequence>
<comment type="caution">
    <text evidence="1">The sequence shown here is derived from an EMBL/GenBank/DDBJ whole genome shotgun (WGS) entry which is preliminary data.</text>
</comment>
<evidence type="ECO:0000313" key="1">
    <source>
        <dbReference type="EMBL" id="CAL7943560.1"/>
    </source>
</evidence>
<gene>
    <name evidence="1" type="ORF">XYLVIOL_LOCUS6158</name>
</gene>
<organism evidence="1 2">
    <name type="scientific">Xylocopa violacea</name>
    <name type="common">Violet carpenter bee</name>
    <name type="synonym">Apis violacea</name>
    <dbReference type="NCBI Taxonomy" id="135666"/>
    <lineage>
        <taxon>Eukaryota</taxon>
        <taxon>Metazoa</taxon>
        <taxon>Ecdysozoa</taxon>
        <taxon>Arthropoda</taxon>
        <taxon>Hexapoda</taxon>
        <taxon>Insecta</taxon>
        <taxon>Pterygota</taxon>
        <taxon>Neoptera</taxon>
        <taxon>Endopterygota</taxon>
        <taxon>Hymenoptera</taxon>
        <taxon>Apocrita</taxon>
        <taxon>Aculeata</taxon>
        <taxon>Apoidea</taxon>
        <taxon>Anthophila</taxon>
        <taxon>Apidae</taxon>
        <taxon>Xylocopa</taxon>
        <taxon>Xylocopa</taxon>
    </lineage>
</organism>
<protein>
    <submittedName>
        <fullName evidence="1">Uncharacterized protein</fullName>
    </submittedName>
</protein>
<keyword evidence="2" id="KW-1185">Reference proteome</keyword>
<name>A0ABP1NWC4_XYLVO</name>